<comment type="caution">
    <text evidence="3">The sequence shown here is derived from an EMBL/GenBank/DDBJ whole genome shotgun (WGS) entry which is preliminary data.</text>
</comment>
<dbReference type="Gene3D" id="1.10.510.10">
    <property type="entry name" value="Transferase(Phosphotransferase) domain 1"/>
    <property type="match status" value="1"/>
</dbReference>
<organism evidence="3 4">
    <name type="scientific">Candolleomyces eurysporus</name>
    <dbReference type="NCBI Taxonomy" id="2828524"/>
    <lineage>
        <taxon>Eukaryota</taxon>
        <taxon>Fungi</taxon>
        <taxon>Dikarya</taxon>
        <taxon>Basidiomycota</taxon>
        <taxon>Agaricomycotina</taxon>
        <taxon>Agaricomycetes</taxon>
        <taxon>Agaricomycetidae</taxon>
        <taxon>Agaricales</taxon>
        <taxon>Agaricineae</taxon>
        <taxon>Psathyrellaceae</taxon>
        <taxon>Candolleomyces</taxon>
    </lineage>
</organism>
<proteinExistence type="predicted"/>
<feature type="compositionally biased region" description="Polar residues" evidence="1">
    <location>
        <begin position="1"/>
        <end position="12"/>
    </location>
</feature>
<gene>
    <name evidence="3" type="ORF">H1R20_g9047</name>
</gene>
<dbReference type="PANTHER" id="PTHR38248">
    <property type="entry name" value="FUNK1 6"/>
    <property type="match status" value="1"/>
</dbReference>
<protein>
    <recommendedName>
        <fullName evidence="2">Fungal-type protein kinase domain-containing protein</fullName>
    </recommendedName>
</protein>
<feature type="compositionally biased region" description="Basic residues" evidence="1">
    <location>
        <begin position="782"/>
        <end position="793"/>
    </location>
</feature>
<evidence type="ECO:0000256" key="1">
    <source>
        <dbReference type="SAM" id="MobiDB-lite"/>
    </source>
</evidence>
<dbReference type="AlphaFoldDB" id="A0A9W8J3X4"/>
<dbReference type="SUPFAM" id="SSF56112">
    <property type="entry name" value="Protein kinase-like (PK-like)"/>
    <property type="match status" value="1"/>
</dbReference>
<dbReference type="EMBL" id="JANBPK010000944">
    <property type="protein sequence ID" value="KAJ2928036.1"/>
    <property type="molecule type" value="Genomic_DNA"/>
</dbReference>
<dbReference type="Proteomes" id="UP001140091">
    <property type="component" value="Unassembled WGS sequence"/>
</dbReference>
<feature type="domain" description="Fungal-type protein kinase" evidence="2">
    <location>
        <begin position="255"/>
        <end position="605"/>
    </location>
</feature>
<sequence>MPQTNQHSSTADSGGARMPAPAHVSATDYPDDSCNPFNPPPKLSHLNLPIFTPSLPREEARLKRALGHPPLLSPSTRSSLYSAGSSFGRKQRKSTPYSDKISEGWKPNPKRDEHKKLIKLELGTLIGLKDEGAWAKSLYIHLVSDARIDEFFAESGLYDARTRRWTTIPESTTDLEEEDLYKPFVDISNAILKKFVLGGREEAELLREAIDTHCTNLAHQEEAKTTLVSRPDVSIRSQGSSFQVPQANREGTVPEVGFSNMSSFEEMKVEKSNVSATAQGLQVAVYVRQIFIHQPNRRYVRALVLTETNLRLFHFDRSGGLYTPYINIHQDPYTFVRLVVGLNSLDESVLGFDVSIQWEIEDGRKIDGTLATRREDNTEIIYNLSKVDPIITFFDINGRGTQWWSVSDPLTGDQLLIKDCWKAEDRVSEYKHLQKTKGLPGVAQMLSFERNRGKTKDFRAPASTAHKDFHNRVAVRIVINSYGESIESFKSPRDLLCALRDAIKGHMNLYLKKKLHRDVTINNILLGKKSDGSNPDPGYRGFLIDLYMAIRIGRDTDKLSAERRTGSRRYLSIAVLLCCTKNPFNILAHDHLDDLESFFYVYSYIIHVYDSSGASYAIPNMFIDWEQYPASEIADLKHAFLRRKLFNIKEIEERWPKQCIKVFHGFRKFLLPHAEKKMKIINYGSDKNEKEIEYLMDDIVKHYETVLHLFNNAIDNLEVEDASASETVHGGSASGLSTSAPSHPSGRNALKRELEDEYYIHELPRARRGPGSEPTTPNPPVKRYKVLPPRKSHTVTPQRGAQPVHGPSPLRSKL</sequence>
<evidence type="ECO:0000313" key="4">
    <source>
        <dbReference type="Proteomes" id="UP001140091"/>
    </source>
</evidence>
<reference evidence="3" key="1">
    <citation type="submission" date="2022-06" db="EMBL/GenBank/DDBJ databases">
        <title>Genome Sequence of Candolleomyces eurysporus.</title>
        <authorList>
            <person name="Buettner E."/>
        </authorList>
    </citation>
    <scope>NUCLEOTIDE SEQUENCE</scope>
    <source>
        <strain evidence="3">VTCC 930004</strain>
    </source>
</reference>
<dbReference type="OrthoDB" id="5584477at2759"/>
<dbReference type="Pfam" id="PF17667">
    <property type="entry name" value="Pkinase_fungal"/>
    <property type="match status" value="1"/>
</dbReference>
<feature type="compositionally biased region" description="Low complexity" evidence="1">
    <location>
        <begin position="69"/>
        <end position="82"/>
    </location>
</feature>
<name>A0A9W8J3X4_9AGAR</name>
<feature type="region of interest" description="Disordered" evidence="1">
    <location>
        <begin position="1"/>
        <end position="49"/>
    </location>
</feature>
<evidence type="ECO:0000259" key="2">
    <source>
        <dbReference type="Pfam" id="PF17667"/>
    </source>
</evidence>
<feature type="region of interest" description="Disordered" evidence="1">
    <location>
        <begin position="761"/>
        <end position="814"/>
    </location>
</feature>
<feature type="region of interest" description="Disordered" evidence="1">
    <location>
        <begin position="725"/>
        <end position="747"/>
    </location>
</feature>
<feature type="region of interest" description="Disordered" evidence="1">
    <location>
        <begin position="67"/>
        <end position="109"/>
    </location>
</feature>
<keyword evidence="4" id="KW-1185">Reference proteome</keyword>
<evidence type="ECO:0000313" key="3">
    <source>
        <dbReference type="EMBL" id="KAJ2928036.1"/>
    </source>
</evidence>
<dbReference type="InterPro" id="IPR040976">
    <property type="entry name" value="Pkinase_fungal"/>
</dbReference>
<dbReference type="PANTHER" id="PTHR38248:SF2">
    <property type="entry name" value="FUNK1 11"/>
    <property type="match status" value="1"/>
</dbReference>
<accession>A0A9W8J3X4</accession>
<dbReference type="InterPro" id="IPR011009">
    <property type="entry name" value="Kinase-like_dom_sf"/>
</dbReference>
<feature type="non-terminal residue" evidence="3">
    <location>
        <position position="814"/>
    </location>
</feature>